<feature type="transmembrane region" description="Helical" evidence="12">
    <location>
        <begin position="162"/>
        <end position="181"/>
    </location>
</feature>
<feature type="transmembrane region" description="Helical" evidence="12">
    <location>
        <begin position="268"/>
        <end position="287"/>
    </location>
</feature>
<evidence type="ECO:0000256" key="2">
    <source>
        <dbReference type="ARBA" id="ARBA00022448"/>
    </source>
</evidence>
<organism evidence="15 16">
    <name type="scientific">Spelaeicoccus albus</name>
    <dbReference type="NCBI Taxonomy" id="1280376"/>
    <lineage>
        <taxon>Bacteria</taxon>
        <taxon>Bacillati</taxon>
        <taxon>Actinomycetota</taxon>
        <taxon>Actinomycetes</taxon>
        <taxon>Micrococcales</taxon>
        <taxon>Brevibacteriaceae</taxon>
        <taxon>Spelaeicoccus</taxon>
    </lineage>
</organism>
<feature type="transmembrane region" description="Helical" evidence="12">
    <location>
        <begin position="132"/>
        <end position="156"/>
    </location>
</feature>
<evidence type="ECO:0000256" key="13">
    <source>
        <dbReference type="SAM" id="MobiDB-lite"/>
    </source>
</evidence>
<evidence type="ECO:0000256" key="11">
    <source>
        <dbReference type="ARBA" id="ARBA00072251"/>
    </source>
</evidence>
<dbReference type="InterPro" id="IPR025966">
    <property type="entry name" value="OppC_N"/>
</dbReference>
<keyword evidence="5 12" id="KW-0812">Transmembrane</keyword>
<dbReference type="Gene3D" id="1.10.3720.10">
    <property type="entry name" value="MetI-like"/>
    <property type="match status" value="1"/>
</dbReference>
<feature type="transmembrane region" description="Helical" evidence="12">
    <location>
        <begin position="36"/>
        <end position="57"/>
    </location>
</feature>
<proteinExistence type="inferred from homology"/>
<evidence type="ECO:0000313" key="16">
    <source>
        <dbReference type="Proteomes" id="UP000539111"/>
    </source>
</evidence>
<keyword evidence="7" id="KW-0653">Protein transport</keyword>
<dbReference type="RefSeq" id="WP_179429356.1">
    <property type="nucleotide sequence ID" value="NZ_JACBZP010000001.1"/>
</dbReference>
<evidence type="ECO:0000256" key="6">
    <source>
        <dbReference type="ARBA" id="ARBA00022856"/>
    </source>
</evidence>
<accession>A0A7Z0D5A7</accession>
<feature type="region of interest" description="Disordered" evidence="13">
    <location>
        <begin position="296"/>
        <end position="321"/>
    </location>
</feature>
<feature type="domain" description="ABC transmembrane type-1" evidence="14">
    <location>
        <begin position="97"/>
        <end position="288"/>
    </location>
</feature>
<evidence type="ECO:0000313" key="15">
    <source>
        <dbReference type="EMBL" id="NYI69084.1"/>
    </source>
</evidence>
<protein>
    <recommendedName>
        <fullName evidence="11">Oligopeptide transport system permease protein OppC</fullName>
    </recommendedName>
</protein>
<dbReference type="Proteomes" id="UP000539111">
    <property type="component" value="Unassembled WGS sequence"/>
</dbReference>
<evidence type="ECO:0000256" key="7">
    <source>
        <dbReference type="ARBA" id="ARBA00022927"/>
    </source>
</evidence>
<gene>
    <name evidence="15" type="ORF">BJY26_003390</name>
</gene>
<comment type="subcellular location">
    <subcellularLocation>
        <location evidence="1">Cell inner membrane</location>
        <topology evidence="1">Multi-pass membrane protein</topology>
    </subcellularLocation>
    <subcellularLocation>
        <location evidence="12">Cell membrane</location>
        <topology evidence="12">Multi-pass membrane protein</topology>
    </subcellularLocation>
</comment>
<dbReference type="PANTHER" id="PTHR43386:SF2">
    <property type="entry name" value="OLIGOPEPTIDE TRANSPORT SYSTEM PERMEASE PROTEIN OPPC"/>
    <property type="match status" value="1"/>
</dbReference>
<evidence type="ECO:0000256" key="9">
    <source>
        <dbReference type="ARBA" id="ARBA00023136"/>
    </source>
</evidence>
<evidence type="ECO:0000256" key="3">
    <source>
        <dbReference type="ARBA" id="ARBA00022475"/>
    </source>
</evidence>
<dbReference type="GO" id="GO:0005886">
    <property type="term" value="C:plasma membrane"/>
    <property type="evidence" value="ECO:0007669"/>
    <property type="project" value="UniProtKB-SubCell"/>
</dbReference>
<dbReference type="Pfam" id="PF00528">
    <property type="entry name" value="BPD_transp_1"/>
    <property type="match status" value="1"/>
</dbReference>
<evidence type="ECO:0000256" key="5">
    <source>
        <dbReference type="ARBA" id="ARBA00022692"/>
    </source>
</evidence>
<evidence type="ECO:0000256" key="4">
    <source>
        <dbReference type="ARBA" id="ARBA00022519"/>
    </source>
</evidence>
<dbReference type="InterPro" id="IPR035906">
    <property type="entry name" value="MetI-like_sf"/>
</dbReference>
<evidence type="ECO:0000256" key="10">
    <source>
        <dbReference type="ARBA" id="ARBA00024202"/>
    </source>
</evidence>
<dbReference type="PANTHER" id="PTHR43386">
    <property type="entry name" value="OLIGOPEPTIDE TRANSPORT SYSTEM PERMEASE PROTEIN APPC"/>
    <property type="match status" value="1"/>
</dbReference>
<dbReference type="SUPFAM" id="SSF161098">
    <property type="entry name" value="MetI-like"/>
    <property type="match status" value="1"/>
</dbReference>
<feature type="transmembrane region" description="Helical" evidence="12">
    <location>
        <begin position="101"/>
        <end position="125"/>
    </location>
</feature>
<dbReference type="CDD" id="cd06261">
    <property type="entry name" value="TM_PBP2"/>
    <property type="match status" value="1"/>
</dbReference>
<comment type="similarity">
    <text evidence="10">Belongs to the binding-protein-dependent transport system permease family. OppBC subfamily.</text>
</comment>
<evidence type="ECO:0000256" key="1">
    <source>
        <dbReference type="ARBA" id="ARBA00004429"/>
    </source>
</evidence>
<dbReference type="GO" id="GO:0055085">
    <property type="term" value="P:transmembrane transport"/>
    <property type="evidence" value="ECO:0007669"/>
    <property type="project" value="InterPro"/>
</dbReference>
<dbReference type="InterPro" id="IPR050366">
    <property type="entry name" value="BP-dependent_transpt_permease"/>
</dbReference>
<keyword evidence="2 12" id="KW-0813">Transport</keyword>
<dbReference type="GO" id="GO:0015031">
    <property type="term" value="P:protein transport"/>
    <property type="evidence" value="ECO:0007669"/>
    <property type="project" value="UniProtKB-KW"/>
</dbReference>
<dbReference type="Pfam" id="PF12911">
    <property type="entry name" value="OppC_N"/>
    <property type="match status" value="1"/>
</dbReference>
<reference evidence="15 16" key="1">
    <citation type="submission" date="2020-07" db="EMBL/GenBank/DDBJ databases">
        <title>Sequencing the genomes of 1000 actinobacteria strains.</title>
        <authorList>
            <person name="Klenk H.-P."/>
        </authorList>
    </citation>
    <scope>NUCLEOTIDE SEQUENCE [LARGE SCALE GENOMIC DNA]</scope>
    <source>
        <strain evidence="15 16">DSM 26341</strain>
    </source>
</reference>
<evidence type="ECO:0000256" key="8">
    <source>
        <dbReference type="ARBA" id="ARBA00022989"/>
    </source>
</evidence>
<keyword evidence="4" id="KW-0997">Cell inner membrane</keyword>
<dbReference type="GO" id="GO:0015833">
    <property type="term" value="P:peptide transport"/>
    <property type="evidence" value="ECO:0007669"/>
    <property type="project" value="UniProtKB-KW"/>
</dbReference>
<name>A0A7Z0D5A7_9MICO</name>
<keyword evidence="9 12" id="KW-0472">Membrane</keyword>
<feature type="compositionally biased region" description="Low complexity" evidence="13">
    <location>
        <begin position="298"/>
        <end position="308"/>
    </location>
</feature>
<keyword evidence="8 12" id="KW-1133">Transmembrane helix</keyword>
<dbReference type="PROSITE" id="PS50928">
    <property type="entry name" value="ABC_TM1"/>
    <property type="match status" value="1"/>
</dbReference>
<keyword evidence="6" id="KW-0571">Peptide transport</keyword>
<dbReference type="AlphaFoldDB" id="A0A7Z0D5A7"/>
<dbReference type="InterPro" id="IPR000515">
    <property type="entry name" value="MetI-like"/>
</dbReference>
<evidence type="ECO:0000256" key="12">
    <source>
        <dbReference type="RuleBase" id="RU363032"/>
    </source>
</evidence>
<keyword evidence="3" id="KW-1003">Cell membrane</keyword>
<evidence type="ECO:0000259" key="14">
    <source>
        <dbReference type="PROSITE" id="PS50928"/>
    </source>
</evidence>
<feature type="transmembrane region" description="Helical" evidence="12">
    <location>
        <begin position="212"/>
        <end position="232"/>
    </location>
</feature>
<sequence>MTVNTAASIPQGDERLAIKRVSKGRLLLRRFCRNKLAVAGVVIMAVLILYAVVGPYISKYGYEDVDFLSLQKAPDSNHWFGTDQVGADLFVRAAHGVGRSLMIGFIASVGITVIAAFAGSAVAYFEGWAEKIGTWVLDMLLVVPTFFLLAIMVQAASGTNGWIWLTVALMIFGWIMMARVIRSIATSLREREYVAAARFMGVRPLTIIRRHIIPNLGSILIIHTVLGVVTAIEAETGLSFIGFGIQPPDTSLGTLISDGSGLLQTAPWMFLIPSVLLLALCFAMTWIGDGLRDALDPSSASSGKAGTKAGKRRDDKAGRRQ</sequence>
<feature type="compositionally biased region" description="Basic and acidic residues" evidence="13">
    <location>
        <begin position="312"/>
        <end position="321"/>
    </location>
</feature>
<dbReference type="EMBL" id="JACBZP010000001">
    <property type="protein sequence ID" value="NYI69084.1"/>
    <property type="molecule type" value="Genomic_DNA"/>
</dbReference>
<comment type="caution">
    <text evidence="15">The sequence shown here is derived from an EMBL/GenBank/DDBJ whole genome shotgun (WGS) entry which is preliminary data.</text>
</comment>
<keyword evidence="16" id="KW-1185">Reference proteome</keyword>